<protein>
    <recommendedName>
        <fullName evidence="4">DUF4436 domain-containing protein</fullName>
    </recommendedName>
</protein>
<dbReference type="Pfam" id="PF14494">
    <property type="entry name" value="DUF4436"/>
    <property type="match status" value="1"/>
</dbReference>
<evidence type="ECO:0000256" key="1">
    <source>
        <dbReference type="SAM" id="Phobius"/>
    </source>
</evidence>
<evidence type="ECO:0000313" key="3">
    <source>
        <dbReference type="Proteomes" id="UP000547444"/>
    </source>
</evidence>
<comment type="caution">
    <text evidence="2">The sequence shown here is derived from an EMBL/GenBank/DDBJ whole genome shotgun (WGS) entry which is preliminary data.</text>
</comment>
<name>A0A7X5U3M8_9MYCO</name>
<dbReference type="InterPro" id="IPR027948">
    <property type="entry name" value="DUF4436"/>
</dbReference>
<feature type="transmembrane region" description="Helical" evidence="1">
    <location>
        <begin position="7"/>
        <end position="25"/>
    </location>
</feature>
<feature type="transmembrane region" description="Helical" evidence="1">
    <location>
        <begin position="218"/>
        <end position="237"/>
    </location>
</feature>
<keyword evidence="1" id="KW-0812">Transmembrane</keyword>
<dbReference type="AlphaFoldDB" id="A0A7X5U3M8"/>
<keyword evidence="1" id="KW-0472">Membrane</keyword>
<dbReference type="RefSeq" id="WP_167163108.1">
    <property type="nucleotide sequence ID" value="NZ_JAANOW010000003.1"/>
</dbReference>
<gene>
    <name evidence="2" type="ORF">FHU31_004767</name>
</gene>
<feature type="transmembrane region" description="Helical" evidence="1">
    <location>
        <begin position="249"/>
        <end position="271"/>
    </location>
</feature>
<evidence type="ECO:0008006" key="4">
    <source>
        <dbReference type="Google" id="ProtNLM"/>
    </source>
</evidence>
<reference evidence="2 3" key="1">
    <citation type="submission" date="2020-03" db="EMBL/GenBank/DDBJ databases">
        <title>Sequencing the genomes of 1000 actinobacteria strains.</title>
        <authorList>
            <person name="Klenk H.-P."/>
        </authorList>
    </citation>
    <scope>NUCLEOTIDE SEQUENCE [LARGE SCALE GENOMIC DNA]</scope>
    <source>
        <strain evidence="2 3">DSM 44556</strain>
    </source>
</reference>
<evidence type="ECO:0000313" key="2">
    <source>
        <dbReference type="EMBL" id="NIH97761.1"/>
    </source>
</evidence>
<dbReference type="PANTHER" id="PTHR37330:SF1">
    <property type="entry name" value="CONSERVED TRANSMEMBRANE PROTEIN-RELATED"/>
    <property type="match status" value="1"/>
</dbReference>
<organism evidence="2 3">
    <name type="scientific">Mycolicibacterium fluoranthenivorans</name>
    <dbReference type="NCBI Taxonomy" id="258505"/>
    <lineage>
        <taxon>Bacteria</taxon>
        <taxon>Bacillati</taxon>
        <taxon>Actinomycetota</taxon>
        <taxon>Actinomycetes</taxon>
        <taxon>Mycobacteriales</taxon>
        <taxon>Mycobacteriaceae</taxon>
        <taxon>Mycolicibacterium</taxon>
    </lineage>
</organism>
<sequence length="282" mass="30224">MKVRVALGVLVIIAAYVTTIALYAATGLGSPRELTADEPVPGATSVTFDLEEVHAVKGEMVANVTVTPGPGVLDPVTHSLTEDLSVAIHSAVTPTTRSWPKGTVPGVFPVALTIAGNPGAYPFDRYRSGPITVEVVRGANRAPERTWASFVDRVPGWMFSIPSRGASDASTVYRVDLHRSPSTAAFAAIILGALITIATLGVVVAVQTLRNQRKFQPPMTTWFAAMLFAVVPLRNALPDAPPMGTWVDVTVVLWVVVALVASMSMYVACWWRHLKPEVDDKR</sequence>
<dbReference type="EMBL" id="JAANOW010000003">
    <property type="protein sequence ID" value="NIH97761.1"/>
    <property type="molecule type" value="Genomic_DNA"/>
</dbReference>
<feature type="transmembrane region" description="Helical" evidence="1">
    <location>
        <begin position="184"/>
        <end position="206"/>
    </location>
</feature>
<keyword evidence="1" id="KW-1133">Transmembrane helix</keyword>
<accession>A0A7X5U3M8</accession>
<dbReference type="PANTHER" id="PTHR37330">
    <property type="entry name" value="CONSERVED TRANSMEMBRANE PROTEIN-RELATED"/>
    <property type="match status" value="1"/>
</dbReference>
<keyword evidence="3" id="KW-1185">Reference proteome</keyword>
<proteinExistence type="predicted"/>
<dbReference type="Proteomes" id="UP000547444">
    <property type="component" value="Unassembled WGS sequence"/>
</dbReference>